<dbReference type="Pfam" id="PF01844">
    <property type="entry name" value="HNH"/>
    <property type="match status" value="1"/>
</dbReference>
<organism evidence="2 3">
    <name type="scientific">Pseudomonas aeruginosa</name>
    <dbReference type="NCBI Taxonomy" id="287"/>
    <lineage>
        <taxon>Bacteria</taxon>
        <taxon>Pseudomonadati</taxon>
        <taxon>Pseudomonadota</taxon>
        <taxon>Gammaproteobacteria</taxon>
        <taxon>Pseudomonadales</taxon>
        <taxon>Pseudomonadaceae</taxon>
        <taxon>Pseudomonas</taxon>
    </lineage>
</organism>
<dbReference type="GO" id="GO:0008270">
    <property type="term" value="F:zinc ion binding"/>
    <property type="evidence" value="ECO:0007669"/>
    <property type="project" value="InterPro"/>
</dbReference>
<proteinExistence type="inferred from homology"/>
<sequence>MKELSQQAGPALSGAPQQWHDVDWSRVQRNVRGMQVRIAKACREGKWRRVKALQRMLTRSKSARYLAVRRVTENQGSRTTGVDKQLWDTPNAKWEAVGQLKTRGYKARPLRRVFIPKSDGRERPLGIPTMTDRAMQALYLLALSPVAETRGDPNSYGFRIERSTADAMAQLFVCLSKRASAQWVLDADIEGFFDNINHDWLIRNVPTDTRVLRQWLKAGVVHRGQLHATDAGTPQGGIISPTLANLALDGLESLLKQHLGVTRAKRLKINVVRYADDFVITGASPEVLENEVKPWVEQFLAVRGLRLSPKKTRIVHIDEGFDFLGWNFRKYDGTLLIKPSKKNVKAFYGKIREVIDTHKTSKQEDLIRLLNPILRGWALYHQPVVAKQAYSRMDNRAFIKLWRWAKRRHPNKSLDWIRKKYFRPQGERGWVFATTVLEANGSKREVELYQLAGTPIERHKKVSGEYNPYDPLMEAAGEKLRMERMLNKLKYRKQIASLFTSQNGLCALCKQPISRETGWHDHHIIYRSQGGGDSLENRVLLHPICHQQLHARGLHVSKLAPLGVLDRPEP</sequence>
<dbReference type="Pfam" id="PF13655">
    <property type="entry name" value="RVT_N"/>
    <property type="match status" value="1"/>
</dbReference>
<accession>A0A232CLD0</accession>
<keyword evidence="2" id="KW-0808">Transferase</keyword>
<dbReference type="CDD" id="cd01651">
    <property type="entry name" value="RT_G2_intron"/>
    <property type="match status" value="1"/>
</dbReference>
<dbReference type="InterPro" id="IPR000477">
    <property type="entry name" value="RT_dom"/>
</dbReference>
<dbReference type="GO" id="GO:0004519">
    <property type="term" value="F:endonuclease activity"/>
    <property type="evidence" value="ECO:0007669"/>
    <property type="project" value="InterPro"/>
</dbReference>
<dbReference type="EMBL" id="NFFZ01000009">
    <property type="protein sequence ID" value="OTI60366.1"/>
    <property type="molecule type" value="Genomic_DNA"/>
</dbReference>
<comment type="caution">
    <text evidence="2">The sequence shown here is derived from an EMBL/GenBank/DDBJ whole genome shotgun (WGS) entry which is preliminary data.</text>
</comment>
<dbReference type="GO" id="GO:0003676">
    <property type="term" value="F:nucleic acid binding"/>
    <property type="evidence" value="ECO:0007669"/>
    <property type="project" value="InterPro"/>
</dbReference>
<dbReference type="CDD" id="cd00085">
    <property type="entry name" value="HNHc"/>
    <property type="match status" value="1"/>
</dbReference>
<dbReference type="InterPro" id="IPR051083">
    <property type="entry name" value="GrpII_Intron_Splice-Mob/Def"/>
</dbReference>
<dbReference type="PROSITE" id="PS50878">
    <property type="entry name" value="RT_POL"/>
    <property type="match status" value="1"/>
</dbReference>
<dbReference type="PANTHER" id="PTHR34047">
    <property type="entry name" value="NUCLEAR INTRON MATURASE 1, MITOCHONDRIAL-RELATED"/>
    <property type="match status" value="1"/>
</dbReference>
<dbReference type="SMART" id="SM00507">
    <property type="entry name" value="HNHc"/>
    <property type="match status" value="1"/>
</dbReference>
<dbReference type="PANTHER" id="PTHR34047:SF8">
    <property type="entry name" value="PROTEIN YKFC"/>
    <property type="match status" value="1"/>
</dbReference>
<dbReference type="InterPro" id="IPR013597">
    <property type="entry name" value="Mat_intron_G2"/>
</dbReference>
<dbReference type="RefSeq" id="WP_003109031.1">
    <property type="nucleotide sequence ID" value="NZ_BSAO01000022.1"/>
</dbReference>
<evidence type="ECO:0000256" key="1">
    <source>
        <dbReference type="ARBA" id="ARBA00034120"/>
    </source>
</evidence>
<keyword evidence="2" id="KW-0695">RNA-directed DNA polymerase</keyword>
<dbReference type="InterPro" id="IPR003615">
    <property type="entry name" value="HNH_nuc"/>
</dbReference>
<dbReference type="Gene3D" id="1.10.30.50">
    <property type="match status" value="1"/>
</dbReference>
<name>A0A232CLD0_PSEAI</name>
<dbReference type="InterPro" id="IPR043502">
    <property type="entry name" value="DNA/RNA_pol_sf"/>
</dbReference>
<reference evidence="2 3" key="1">
    <citation type="submission" date="2017-05" db="EMBL/GenBank/DDBJ databases">
        <authorList>
            <person name="Song R."/>
            <person name="Chenine A.L."/>
            <person name="Ruprecht R.M."/>
        </authorList>
    </citation>
    <scope>NUCLEOTIDE SEQUENCE [LARGE SCALE GENOMIC DNA]</scope>
    <source>
        <strain evidence="2 3">S567_C10_BS</strain>
    </source>
</reference>
<dbReference type="InterPro" id="IPR030931">
    <property type="entry name" value="Group_II_RT_mat"/>
</dbReference>
<dbReference type="Pfam" id="PF08388">
    <property type="entry name" value="GIIM"/>
    <property type="match status" value="1"/>
</dbReference>
<comment type="similarity">
    <text evidence="1">Belongs to the bacterial reverse transcriptase family.</text>
</comment>
<protein>
    <submittedName>
        <fullName evidence="2">Group II intron reverse transcriptase/maturase</fullName>
    </submittedName>
</protein>
<evidence type="ECO:0000313" key="2">
    <source>
        <dbReference type="EMBL" id="OTI60366.1"/>
    </source>
</evidence>
<dbReference type="InterPro" id="IPR025960">
    <property type="entry name" value="RVT_N"/>
</dbReference>
<dbReference type="GO" id="GO:0003964">
    <property type="term" value="F:RNA-directed DNA polymerase activity"/>
    <property type="evidence" value="ECO:0007669"/>
    <property type="project" value="UniProtKB-KW"/>
</dbReference>
<dbReference type="InterPro" id="IPR002711">
    <property type="entry name" value="HNH"/>
</dbReference>
<evidence type="ECO:0000313" key="3">
    <source>
        <dbReference type="Proteomes" id="UP000194857"/>
    </source>
</evidence>
<dbReference type="AlphaFoldDB" id="A0A232CLD0"/>
<keyword evidence="2" id="KW-0548">Nucleotidyltransferase</keyword>
<dbReference type="Proteomes" id="UP000194857">
    <property type="component" value="Unassembled WGS sequence"/>
</dbReference>
<dbReference type="Pfam" id="PF00078">
    <property type="entry name" value="RVT_1"/>
    <property type="match status" value="1"/>
</dbReference>
<gene>
    <name evidence="2" type="ORF">CAZ10_18970</name>
</gene>
<dbReference type="NCBIfam" id="TIGR04416">
    <property type="entry name" value="group_II_RT_mat"/>
    <property type="match status" value="1"/>
</dbReference>
<dbReference type="SUPFAM" id="SSF56672">
    <property type="entry name" value="DNA/RNA polymerases"/>
    <property type="match status" value="1"/>
</dbReference>